<organism evidence="3 4">
    <name type="scientific">Mesoterricola sediminis</name>
    <dbReference type="NCBI Taxonomy" id="2927980"/>
    <lineage>
        <taxon>Bacteria</taxon>
        <taxon>Pseudomonadati</taxon>
        <taxon>Acidobacteriota</taxon>
        <taxon>Holophagae</taxon>
        <taxon>Holophagales</taxon>
        <taxon>Holophagaceae</taxon>
        <taxon>Mesoterricola</taxon>
    </lineage>
</organism>
<evidence type="ECO:0000256" key="2">
    <source>
        <dbReference type="SAM" id="SignalP"/>
    </source>
</evidence>
<proteinExistence type="predicted"/>
<gene>
    <name evidence="3" type="ORF">METESE_36180</name>
</gene>
<feature type="region of interest" description="Disordered" evidence="1">
    <location>
        <begin position="24"/>
        <end position="43"/>
    </location>
</feature>
<sequence>MNKTFLLLPLLAAALACGGGGSPSAGLAPVPAPTPAPNPEPGPTTVVPTLGLSPQALTARVGSVVAMPIEFTASSEPVSLTGYSFSATWVDTGATQAIGNITPSGTALATFTAPALPGTHTLSVKAAKGQLVTAAVPVEVTLLPEDPGAVLQITPSAARVAPGKQVVFAAKGTSDPGTVAQFTLNVVEPDGGTITRLNRVVYAYQAPEAPGTYHLVLQKVGDGTQVTAEVTVAAPAP</sequence>
<keyword evidence="2" id="KW-0732">Signal</keyword>
<evidence type="ECO:0000256" key="1">
    <source>
        <dbReference type="SAM" id="MobiDB-lite"/>
    </source>
</evidence>
<evidence type="ECO:0000313" key="4">
    <source>
        <dbReference type="Proteomes" id="UP001228113"/>
    </source>
</evidence>
<dbReference type="RefSeq" id="WP_316410775.1">
    <property type="nucleotide sequence ID" value="NZ_AP027081.1"/>
</dbReference>
<feature type="chain" id="PRO_5041246194" evidence="2">
    <location>
        <begin position="28"/>
        <end position="237"/>
    </location>
</feature>
<evidence type="ECO:0000313" key="3">
    <source>
        <dbReference type="EMBL" id="BDU78660.1"/>
    </source>
</evidence>
<feature type="signal peptide" evidence="2">
    <location>
        <begin position="1"/>
        <end position="27"/>
    </location>
</feature>
<dbReference type="PROSITE" id="PS51257">
    <property type="entry name" value="PROKAR_LIPOPROTEIN"/>
    <property type="match status" value="1"/>
</dbReference>
<keyword evidence="4" id="KW-1185">Reference proteome</keyword>
<accession>A0AA48H299</accession>
<reference evidence="3" key="1">
    <citation type="journal article" date="2023" name="Int. J. Syst. Evol. Microbiol.">
        <title>Mesoterricola silvestris gen. nov., sp. nov., Mesoterricola sediminis sp. nov., Geothrix oryzae sp. nov., Geothrix edaphica sp. nov., Geothrix rubra sp. nov., and Geothrix limicola sp. nov., six novel members of Acidobacteriota isolated from soils.</title>
        <authorList>
            <person name="Itoh H."/>
            <person name="Sugisawa Y."/>
            <person name="Mise K."/>
            <person name="Xu Z."/>
            <person name="Kuniyasu M."/>
            <person name="Ushijima N."/>
            <person name="Kawano K."/>
            <person name="Kobayashi E."/>
            <person name="Shiratori Y."/>
            <person name="Masuda Y."/>
            <person name="Senoo K."/>
        </authorList>
    </citation>
    <scope>NUCLEOTIDE SEQUENCE</scope>
    <source>
        <strain evidence="3">W786</strain>
    </source>
</reference>
<dbReference type="EMBL" id="AP027081">
    <property type="protein sequence ID" value="BDU78660.1"/>
    <property type="molecule type" value="Genomic_DNA"/>
</dbReference>
<dbReference type="Proteomes" id="UP001228113">
    <property type="component" value="Chromosome"/>
</dbReference>
<feature type="compositionally biased region" description="Pro residues" evidence="1">
    <location>
        <begin position="30"/>
        <end position="42"/>
    </location>
</feature>
<name>A0AA48H299_9BACT</name>
<dbReference type="AlphaFoldDB" id="A0AA48H299"/>
<protein>
    <submittedName>
        <fullName evidence="3">Uncharacterized protein</fullName>
    </submittedName>
</protein>
<dbReference type="KEGG" id="msea:METESE_36180"/>